<dbReference type="PATRIC" id="fig|1122985.7.peg.3040"/>
<dbReference type="Gene3D" id="3.40.50.970">
    <property type="match status" value="1"/>
</dbReference>
<evidence type="ECO:0000259" key="2">
    <source>
        <dbReference type="Pfam" id="PF01558"/>
    </source>
</evidence>
<dbReference type="eggNOG" id="COG1014">
    <property type="taxonomic scope" value="Bacteria"/>
</dbReference>
<dbReference type="InterPro" id="IPR019752">
    <property type="entry name" value="Pyrv/ketoisovalerate_OxRed_cat"/>
</dbReference>
<dbReference type="Gene3D" id="3.40.920.10">
    <property type="entry name" value="Pyruvate-ferredoxin oxidoreductase, PFOR, domain III"/>
    <property type="match status" value="1"/>
</dbReference>
<protein>
    <submittedName>
        <fullName evidence="5">2-oxoacid:acceptor oxidoreductase, alpha subunit</fullName>
    </submittedName>
</protein>
<organism evidence="5 6">
    <name type="scientific">Hoylesella loescheii DSM 19665 = JCM 12249 = ATCC 15930</name>
    <dbReference type="NCBI Taxonomy" id="1122985"/>
    <lineage>
        <taxon>Bacteria</taxon>
        <taxon>Pseudomonadati</taxon>
        <taxon>Bacteroidota</taxon>
        <taxon>Bacteroidia</taxon>
        <taxon>Bacteroidales</taxon>
        <taxon>Prevotellaceae</taxon>
        <taxon>Hoylesella</taxon>
    </lineage>
</organism>
<dbReference type="RefSeq" id="WP_018967114.1">
    <property type="nucleotide sequence ID" value="NZ_KB899213.1"/>
</dbReference>
<dbReference type="Pfam" id="PF01558">
    <property type="entry name" value="POR"/>
    <property type="match status" value="1"/>
</dbReference>
<accession>A0A069QMB8</accession>
<evidence type="ECO:0000256" key="1">
    <source>
        <dbReference type="ARBA" id="ARBA00023002"/>
    </source>
</evidence>
<dbReference type="SUPFAM" id="SSF53323">
    <property type="entry name" value="Pyruvate-ferredoxin oxidoreductase, PFOR, domain III"/>
    <property type="match status" value="1"/>
</dbReference>
<dbReference type="InterPro" id="IPR002880">
    <property type="entry name" value="Pyrv_Fd/Flavodoxin_OxRdtase_N"/>
</dbReference>
<dbReference type="HOGENOM" id="CLU_017038_1_0_10"/>
<dbReference type="CDD" id="cd07034">
    <property type="entry name" value="TPP_PYR_PFOR_IOR-alpha_like"/>
    <property type="match status" value="1"/>
</dbReference>
<comment type="caution">
    <text evidence="5">The sequence shown here is derived from an EMBL/GenBank/DDBJ whole genome shotgun (WGS) entry which is preliminary data.</text>
</comment>
<name>A0A069QMB8_HOYLO</name>
<evidence type="ECO:0000313" key="5">
    <source>
        <dbReference type="EMBL" id="KDR50986.1"/>
    </source>
</evidence>
<dbReference type="InterPro" id="IPR029061">
    <property type="entry name" value="THDP-binding"/>
</dbReference>
<dbReference type="NCBIfam" id="TIGR03710">
    <property type="entry name" value="OAFO_sf"/>
    <property type="match status" value="1"/>
</dbReference>
<dbReference type="Gene3D" id="3.40.50.920">
    <property type="match status" value="1"/>
</dbReference>
<sequence length="615" mass="66905">MSEELEVKELDQVVVRFSGDSGDGMQLAGNIFSTISATVGNDISTFPDFPADIRAPQGSLNGVSGYQVHIGEDKVLTPGDFCDVLVAMNAAALKTQYKYARPQATIIIDTDSFGPKDLKKAEFTTEDYLAELGIDPDCVVACPITTMVKECLKDTGMDNKSMLKCRNMFALGIVCWLFNRDMELAFDFLRKKFGKKPQIAESNIKVVMAGYDYGHNTHASVPATYRIESKVKTKGRYMDITGNKATAYGLIAAAEKAGLQLFLGSYPITPATDILHELAKHKSLGVKTVQCEDEISGCASAIGASFAGALAATSTSGPGICLKSEAMNLAVIDEIPLVIIDVQRGGPSTGLPTKSEQTDLLQALYGRNGESPMPVIAATSPTDCFYAAYDASKIALEYLTPVILLTDGFLGNGSAAWQLPDINKLPDIHPHFATEEMRGNYTPYRRDEATQARYWAIPGTPGYEHILGGLEKDGKTGNISTEPENHNLMVHLRAQKVAGIKVPDVQVQGDEDADLLIVGFGSTYGHLFSAMKALRKQGNKVALAQFKYINPLPANTEEVLRKYKKVVVAEQNMGQFAMYLRGKIDGFVPYQYNEVKGQPLVVTELVEAFKKIIKE</sequence>
<dbReference type="FunFam" id="3.40.50.970:FF:000022">
    <property type="entry name" value="2-oxoglutarate ferredoxin oxidoreductase alpha subunit"/>
    <property type="match status" value="1"/>
</dbReference>
<evidence type="ECO:0000259" key="4">
    <source>
        <dbReference type="Pfam" id="PF17147"/>
    </source>
</evidence>
<dbReference type="GO" id="GO:0016903">
    <property type="term" value="F:oxidoreductase activity, acting on the aldehyde or oxo group of donors"/>
    <property type="evidence" value="ECO:0007669"/>
    <property type="project" value="InterPro"/>
</dbReference>
<dbReference type="PANTHER" id="PTHR32154:SF20">
    <property type="entry name" value="2-OXOGLUTARATE OXIDOREDUCTASE SUBUNIT KORA"/>
    <property type="match status" value="1"/>
</dbReference>
<dbReference type="PANTHER" id="PTHR32154">
    <property type="entry name" value="PYRUVATE-FLAVODOXIN OXIDOREDUCTASE-RELATED"/>
    <property type="match status" value="1"/>
</dbReference>
<dbReference type="Pfam" id="PF17147">
    <property type="entry name" value="PFOR_II"/>
    <property type="match status" value="1"/>
</dbReference>
<dbReference type="InterPro" id="IPR033412">
    <property type="entry name" value="PFOR_II"/>
</dbReference>
<keyword evidence="6" id="KW-1185">Reference proteome</keyword>
<gene>
    <name evidence="5" type="ORF">HMPREF1991_02940</name>
</gene>
<dbReference type="SUPFAM" id="SSF52518">
    <property type="entry name" value="Thiamin diphosphate-binding fold (THDP-binding)"/>
    <property type="match status" value="1"/>
</dbReference>
<dbReference type="InterPro" id="IPR022367">
    <property type="entry name" value="2-oxoacid/accept_OxRdtase_asu"/>
</dbReference>
<dbReference type="Proteomes" id="UP000027442">
    <property type="component" value="Unassembled WGS sequence"/>
</dbReference>
<evidence type="ECO:0000313" key="6">
    <source>
        <dbReference type="Proteomes" id="UP000027442"/>
    </source>
</evidence>
<dbReference type="InterPro" id="IPR050722">
    <property type="entry name" value="Pyruvate:ferred/Flavod_OxRd"/>
</dbReference>
<feature type="domain" description="Pyruvate:ferredoxin oxidoreductase core" evidence="4">
    <location>
        <begin position="513"/>
        <end position="576"/>
    </location>
</feature>
<feature type="domain" description="Pyruvate flavodoxin/ferredoxin oxidoreductase pyrimidine binding" evidence="3">
    <location>
        <begin position="262"/>
        <end position="465"/>
    </location>
</feature>
<dbReference type="GO" id="GO:0006979">
    <property type="term" value="P:response to oxidative stress"/>
    <property type="evidence" value="ECO:0007669"/>
    <property type="project" value="TreeGrafter"/>
</dbReference>
<dbReference type="InterPro" id="IPR002869">
    <property type="entry name" value="Pyrv_flavodox_OxRed_cen"/>
</dbReference>
<dbReference type="Pfam" id="PF01855">
    <property type="entry name" value="POR_N"/>
    <property type="match status" value="1"/>
</dbReference>
<evidence type="ECO:0000259" key="3">
    <source>
        <dbReference type="Pfam" id="PF01855"/>
    </source>
</evidence>
<keyword evidence="1" id="KW-0560">Oxidoreductase</keyword>
<dbReference type="eggNOG" id="COG0674">
    <property type="taxonomic scope" value="Bacteria"/>
</dbReference>
<dbReference type="SUPFAM" id="SSF52922">
    <property type="entry name" value="TK C-terminal domain-like"/>
    <property type="match status" value="1"/>
</dbReference>
<reference evidence="5 6" key="1">
    <citation type="submission" date="2013-08" db="EMBL/GenBank/DDBJ databases">
        <authorList>
            <person name="Weinstock G."/>
            <person name="Sodergren E."/>
            <person name="Wylie T."/>
            <person name="Fulton L."/>
            <person name="Fulton R."/>
            <person name="Fronick C."/>
            <person name="O'Laughlin M."/>
            <person name="Godfrey J."/>
            <person name="Miner T."/>
            <person name="Herter B."/>
            <person name="Appelbaum E."/>
            <person name="Cordes M."/>
            <person name="Lek S."/>
            <person name="Wollam A."/>
            <person name="Pepin K.H."/>
            <person name="Palsikar V.B."/>
            <person name="Mitreva M."/>
            <person name="Wilson R.K."/>
        </authorList>
    </citation>
    <scope>NUCLEOTIDE SEQUENCE [LARGE SCALE GENOMIC DNA]</scope>
    <source>
        <strain evidence="5 6">ATCC 15930</strain>
    </source>
</reference>
<dbReference type="AlphaFoldDB" id="A0A069QMB8"/>
<dbReference type="EMBL" id="JNGW01000128">
    <property type="protein sequence ID" value="KDR50986.1"/>
    <property type="molecule type" value="Genomic_DNA"/>
</dbReference>
<proteinExistence type="predicted"/>
<feature type="domain" description="Pyruvate/ketoisovalerate oxidoreductase catalytic" evidence="2">
    <location>
        <begin position="22"/>
        <end position="212"/>
    </location>
</feature>
<dbReference type="InterPro" id="IPR009014">
    <property type="entry name" value="Transketo_C/PFOR_II"/>
</dbReference>